<sequence>MYSKIRTAISALARSKDDLVYITGEELVTLRPSSLIPGAVVRMAIENPEDPDSLVFRVEDVDDENSVASLSEGTGITDIVMWMCPSFRTSLIGTTSCLASELIVMHLGGLCVHTEDMDMGALNFNMGPGHKVWMVFPPEKTVEVAKWLRRMCQPFDGDAGSRVFGKNFAYIPTLDEAKMFGGYTVVQPPYTYIIITKGVCISEASNMFVNTPTEFTDVEFLAKRYAAFIQWSKTAYGPKIVQSSRFERVTKLYDLMRKMMSPLDPSEFDQLKKRSQDTKEKSKPPSAGASGNPTVATQTEDIVAAILKASDPLEMKEARAASVIDSLVHLKAMMPVLSAYSMKQVLLAVKSVPAEAIIATQFCKSLTTKVASAANALMVATKSKLHAKISMLKEKKAFQKAPGDMPYGNPIMKVFLHNNGHFVGEASKALGMTEEELVISSTTTKDRMAHRFHKCFAPCTLFLLMPCGIVRNAGMLASYEGYLEVFTKMMTWAAAGYPFHGVIYDKACLALRSLKTGENQGKFPDLEALLWMVDKFHSIGHSETDTFCKVNCDPYRPISNGIVRVLSKERYYGRAVKSINDARGTPIQVTYQDWKRKGGEVVYSPVTKAGRMILMNEPEVGGNGTVTWEYRVVDIGNIEAAEQAFALLGGFSGMLRKMEANFALFFLYCTIDFHNAEVTARLERNEFQPIPSAATMNAMFGRRETHAVDPAFGDDGPVRGREEEGREQDQEGHDISGETEEVLDMDMGKDGAPEESISEEEEGGEEETFYFGYNGLRKSGDRDPDSNPGSTTLGRYAPVLDG</sequence>
<organism evidence="3 4">
    <name type="scientific">Cymbomonas tetramitiformis</name>
    <dbReference type="NCBI Taxonomy" id="36881"/>
    <lineage>
        <taxon>Eukaryota</taxon>
        <taxon>Viridiplantae</taxon>
        <taxon>Chlorophyta</taxon>
        <taxon>Pyramimonadophyceae</taxon>
        <taxon>Pyramimonadales</taxon>
        <taxon>Pyramimonadaceae</taxon>
        <taxon>Cymbomonas</taxon>
    </lineage>
</organism>
<comment type="caution">
    <text evidence="3">The sequence shown here is derived from an EMBL/GenBank/DDBJ whole genome shotgun (WGS) entry which is preliminary data.</text>
</comment>
<feature type="region of interest" description="Disordered" evidence="1">
    <location>
        <begin position="707"/>
        <end position="802"/>
    </location>
</feature>
<feature type="region of interest" description="Disordered" evidence="1">
    <location>
        <begin position="267"/>
        <end position="294"/>
    </location>
</feature>
<name>A0AAE0G562_9CHLO</name>
<feature type="domain" description="JmjC" evidence="2">
    <location>
        <begin position="105"/>
        <end position="197"/>
    </location>
</feature>
<gene>
    <name evidence="3" type="ORF">CYMTET_20210</name>
</gene>
<proteinExistence type="predicted"/>
<accession>A0AAE0G562</accession>
<dbReference type="AlphaFoldDB" id="A0AAE0G562"/>
<protein>
    <recommendedName>
        <fullName evidence="2">JmjC domain-containing protein</fullName>
    </recommendedName>
</protein>
<reference evidence="3 4" key="1">
    <citation type="journal article" date="2015" name="Genome Biol. Evol.">
        <title>Comparative Genomics of a Bacterivorous Green Alga Reveals Evolutionary Causalities and Consequences of Phago-Mixotrophic Mode of Nutrition.</title>
        <authorList>
            <person name="Burns J.A."/>
            <person name="Paasch A."/>
            <person name="Narechania A."/>
            <person name="Kim E."/>
        </authorList>
    </citation>
    <scope>NUCLEOTIDE SEQUENCE [LARGE SCALE GENOMIC DNA]</scope>
    <source>
        <strain evidence="3 4">PLY_AMNH</strain>
    </source>
</reference>
<dbReference type="InterPro" id="IPR003347">
    <property type="entry name" value="JmjC_dom"/>
</dbReference>
<feature type="compositionally biased region" description="Basic and acidic residues" evidence="1">
    <location>
        <begin position="716"/>
        <end position="736"/>
    </location>
</feature>
<keyword evidence="4" id="KW-1185">Reference proteome</keyword>
<evidence type="ECO:0000313" key="4">
    <source>
        <dbReference type="Proteomes" id="UP001190700"/>
    </source>
</evidence>
<dbReference type="Proteomes" id="UP001190700">
    <property type="component" value="Unassembled WGS sequence"/>
</dbReference>
<dbReference type="EMBL" id="LGRX02009743">
    <property type="protein sequence ID" value="KAK3271440.1"/>
    <property type="molecule type" value="Genomic_DNA"/>
</dbReference>
<evidence type="ECO:0000313" key="3">
    <source>
        <dbReference type="EMBL" id="KAK3271440.1"/>
    </source>
</evidence>
<evidence type="ECO:0000259" key="2">
    <source>
        <dbReference type="Pfam" id="PF02373"/>
    </source>
</evidence>
<feature type="compositionally biased region" description="Basic and acidic residues" evidence="1">
    <location>
        <begin position="269"/>
        <end position="283"/>
    </location>
</feature>
<dbReference type="Gene3D" id="2.60.120.650">
    <property type="entry name" value="Cupin"/>
    <property type="match status" value="1"/>
</dbReference>
<evidence type="ECO:0000256" key="1">
    <source>
        <dbReference type="SAM" id="MobiDB-lite"/>
    </source>
</evidence>
<feature type="compositionally biased region" description="Acidic residues" evidence="1">
    <location>
        <begin position="756"/>
        <end position="768"/>
    </location>
</feature>
<dbReference type="Pfam" id="PF02373">
    <property type="entry name" value="JmjC"/>
    <property type="match status" value="1"/>
</dbReference>